<evidence type="ECO:0000256" key="12">
    <source>
        <dbReference type="SAM" id="MobiDB-lite"/>
    </source>
</evidence>
<keyword evidence="4" id="KW-0677">Repeat</keyword>
<feature type="domain" description="C2H2-type" evidence="13">
    <location>
        <begin position="291"/>
        <end position="314"/>
    </location>
</feature>
<comment type="subcellular location">
    <subcellularLocation>
        <location evidence="1">Nucleus</location>
    </subcellularLocation>
</comment>
<feature type="domain" description="C2H2-type" evidence="13">
    <location>
        <begin position="247"/>
        <end position="275"/>
    </location>
</feature>
<dbReference type="Pfam" id="PF07776">
    <property type="entry name" value="zf-AD"/>
    <property type="match status" value="1"/>
</dbReference>
<evidence type="ECO:0000259" key="13">
    <source>
        <dbReference type="PROSITE" id="PS50157"/>
    </source>
</evidence>
<keyword evidence="8" id="KW-0238">DNA-binding</keyword>
<keyword evidence="7" id="KW-0805">Transcription regulation</keyword>
<dbReference type="InterPro" id="IPR013087">
    <property type="entry name" value="Znf_C2H2_type"/>
</dbReference>
<dbReference type="SUPFAM" id="SSF57716">
    <property type="entry name" value="Glucocorticoid receptor-like (DNA-binding domain)"/>
    <property type="match status" value="1"/>
</dbReference>
<feature type="domain" description="C2H2-type" evidence="13">
    <location>
        <begin position="367"/>
        <end position="394"/>
    </location>
</feature>
<dbReference type="eggNOG" id="KOG1721">
    <property type="taxonomic scope" value="Eukaryota"/>
</dbReference>
<feature type="domain" description="C2H2-type" evidence="13">
    <location>
        <begin position="340"/>
        <end position="366"/>
    </location>
</feature>
<dbReference type="InterPro" id="IPR012934">
    <property type="entry name" value="Znf_AD"/>
</dbReference>
<dbReference type="FunFam" id="3.30.160.60:FF:000145">
    <property type="entry name" value="Zinc finger protein 574"/>
    <property type="match status" value="1"/>
</dbReference>
<evidence type="ECO:0000313" key="16">
    <source>
        <dbReference type="Proteomes" id="UP000009192"/>
    </source>
</evidence>
<dbReference type="AlphaFoldDB" id="B4K5N1"/>
<feature type="compositionally biased region" description="Basic and acidic residues" evidence="12">
    <location>
        <begin position="173"/>
        <end position="186"/>
    </location>
</feature>
<feature type="binding site" evidence="11">
    <location>
        <position position="74"/>
    </location>
    <ligand>
        <name>Zn(2+)</name>
        <dbReference type="ChEBI" id="CHEBI:29105"/>
    </ligand>
</feature>
<dbReference type="GO" id="GO:0006357">
    <property type="term" value="P:regulation of transcription by RNA polymerase II"/>
    <property type="evidence" value="ECO:0007669"/>
    <property type="project" value="TreeGrafter"/>
</dbReference>
<comment type="similarity">
    <text evidence="2">Belongs to the krueppel C2H2-type zinc-finger protein family.</text>
</comment>
<name>B4K5N1_DROMO</name>
<dbReference type="PANTHER" id="PTHR24404">
    <property type="entry name" value="ZINC FINGER PROTEIN"/>
    <property type="match status" value="1"/>
</dbReference>
<evidence type="ECO:0000256" key="2">
    <source>
        <dbReference type="ARBA" id="ARBA00006991"/>
    </source>
</evidence>
<feature type="region of interest" description="Disordered" evidence="12">
    <location>
        <begin position="479"/>
        <end position="500"/>
    </location>
</feature>
<dbReference type="InterPro" id="IPR050589">
    <property type="entry name" value="Ikaros_C2H2-ZF"/>
</dbReference>
<feature type="domain" description="ZAD" evidence="14">
    <location>
        <begin position="22"/>
        <end position="101"/>
    </location>
</feature>
<dbReference type="FunFam" id="3.30.160.60:FF:001530">
    <property type="entry name" value="Zinc finger protein 268"/>
    <property type="match status" value="1"/>
</dbReference>
<evidence type="ECO:0000256" key="4">
    <source>
        <dbReference type="ARBA" id="ARBA00022737"/>
    </source>
</evidence>
<dbReference type="HOGENOM" id="CLU_034977_1_0_1"/>
<evidence type="ECO:0000256" key="7">
    <source>
        <dbReference type="ARBA" id="ARBA00023015"/>
    </source>
</evidence>
<dbReference type="OrthoDB" id="8117402at2759"/>
<gene>
    <name evidence="15" type="primary">Dmoj\GI23547</name>
    <name evidence="15" type="ORF">Dmoj_GI23547</name>
</gene>
<dbReference type="FunFam" id="3.30.160.60:FF:000538">
    <property type="entry name" value="zinc finger protein 853"/>
    <property type="match status" value="1"/>
</dbReference>
<sequence>MNTTENEIQIHGNTTNITVNEQTCRVCLEAHESALSLHDEIEFNDLNVELWELLENVSNVKCDWNDPNLPSHLCQSCTRRLISAYEFIREVIRSNQTLLELCSVQDADQQSKYPEISEFTELANHEEEELLQLEECGSVIELQEVELAADDPSLKEDLCEVTPYAAQSYEGSEEQKYDEQKNEAPSHAEVPSDELSHSEIDLTEMITELVPEECDAGVIDGADNDSGNKKRSSYLGMRLAQSQNFMYKCESCPRIFAKNASLERHFATAHSQAADVAAQELAKEHSSSGELICEHCPRIFKRQDTLRRHMIAFHPDVVAASGGSEDAIVSATPKRTAKRRECPHCGVSFPVSSLTIHIRRHTGENPYKCDQCEKAFPRSQDLSLHKRQHTGERPSECKICAKKFISQNKLARHMRLHTGHRPYACDKCDKSFVQSNDLKIHMRRHTGERPYACNVCGKSFVCGSLLNIHRNQKRHFETATEGNGTLESDPYENSRVNKRRAEDIERMRLQRESETQPSAVRPYTCGVCGENFNIGALLTRHRNKMGHYEVGKVNYGDPYERRIRKQQQQHRLRVLLCED</sequence>
<dbReference type="PANTHER" id="PTHR24404:SF100">
    <property type="entry name" value="ZINC FINGER PROTEIN 501"/>
    <property type="match status" value="1"/>
</dbReference>
<dbReference type="FunCoup" id="B4K5N1">
    <property type="interactions" value="333"/>
</dbReference>
<keyword evidence="7" id="KW-0804">Transcription</keyword>
<dbReference type="SMR" id="B4K5N1"/>
<dbReference type="EMBL" id="CH933806">
    <property type="protein sequence ID" value="EDW14068.2"/>
    <property type="molecule type" value="Genomic_DNA"/>
</dbReference>
<dbReference type="InParanoid" id="B4K5N1"/>
<evidence type="ECO:0000256" key="8">
    <source>
        <dbReference type="ARBA" id="ARBA00023125"/>
    </source>
</evidence>
<keyword evidence="3 11" id="KW-0479">Metal-binding</keyword>
<feature type="domain" description="C2H2-type" evidence="13">
    <location>
        <begin position="523"/>
        <end position="547"/>
    </location>
</feature>
<evidence type="ECO:0000256" key="5">
    <source>
        <dbReference type="ARBA" id="ARBA00022771"/>
    </source>
</evidence>
<dbReference type="KEGG" id="dmo:Dmoj_GI23547"/>
<dbReference type="SUPFAM" id="SSF57667">
    <property type="entry name" value="beta-beta-alpha zinc fingers"/>
    <property type="match status" value="3"/>
</dbReference>
<feature type="binding site" evidence="11">
    <location>
        <position position="27"/>
    </location>
    <ligand>
        <name>Zn(2+)</name>
        <dbReference type="ChEBI" id="CHEBI:29105"/>
    </ligand>
</feature>
<feature type="domain" description="C2H2-type" evidence="13">
    <location>
        <begin position="423"/>
        <end position="450"/>
    </location>
</feature>
<evidence type="ECO:0000256" key="11">
    <source>
        <dbReference type="PROSITE-ProRule" id="PRU01263"/>
    </source>
</evidence>
<keyword evidence="5 10" id="KW-0863">Zinc-finger</keyword>
<evidence type="ECO:0000313" key="15">
    <source>
        <dbReference type="EMBL" id="EDW14068.2"/>
    </source>
</evidence>
<dbReference type="SMART" id="SM00355">
    <property type="entry name" value="ZnF_C2H2"/>
    <property type="match status" value="8"/>
</dbReference>
<evidence type="ECO:0000256" key="1">
    <source>
        <dbReference type="ARBA" id="ARBA00004123"/>
    </source>
</evidence>
<dbReference type="FunFam" id="3.30.160.60:FF:000624">
    <property type="entry name" value="zinc finger protein 697"/>
    <property type="match status" value="1"/>
</dbReference>
<organism evidence="15 16">
    <name type="scientific">Drosophila mojavensis</name>
    <name type="common">Fruit fly</name>
    <dbReference type="NCBI Taxonomy" id="7230"/>
    <lineage>
        <taxon>Eukaryota</taxon>
        <taxon>Metazoa</taxon>
        <taxon>Ecdysozoa</taxon>
        <taxon>Arthropoda</taxon>
        <taxon>Hexapoda</taxon>
        <taxon>Insecta</taxon>
        <taxon>Pterygota</taxon>
        <taxon>Neoptera</taxon>
        <taxon>Endopterygota</taxon>
        <taxon>Diptera</taxon>
        <taxon>Brachycera</taxon>
        <taxon>Muscomorpha</taxon>
        <taxon>Ephydroidea</taxon>
        <taxon>Drosophilidae</taxon>
        <taxon>Drosophila</taxon>
    </lineage>
</organism>
<reference evidence="15 16" key="1">
    <citation type="journal article" date="2007" name="Nature">
        <title>Evolution of genes and genomes on the Drosophila phylogeny.</title>
        <authorList>
            <consortium name="Drosophila 12 Genomes Consortium"/>
            <person name="Clark A.G."/>
            <person name="Eisen M.B."/>
            <person name="Smith D.R."/>
            <person name="Bergman C.M."/>
            <person name="Oliver B."/>
            <person name="Markow T.A."/>
            <person name="Kaufman T.C."/>
            <person name="Kellis M."/>
            <person name="Gelbart W."/>
            <person name="Iyer V.N."/>
            <person name="Pollard D.A."/>
            <person name="Sackton T.B."/>
            <person name="Larracuente A.M."/>
            <person name="Singh N.D."/>
            <person name="Abad J.P."/>
            <person name="Abt D.N."/>
            <person name="Adryan B."/>
            <person name="Aguade M."/>
            <person name="Akashi H."/>
            <person name="Anderson W.W."/>
            <person name="Aquadro C.F."/>
            <person name="Ardell D.H."/>
            <person name="Arguello R."/>
            <person name="Artieri C.G."/>
            <person name="Barbash D.A."/>
            <person name="Barker D."/>
            <person name="Barsanti P."/>
            <person name="Batterham P."/>
            <person name="Batzoglou S."/>
            <person name="Begun D."/>
            <person name="Bhutkar A."/>
            <person name="Blanco E."/>
            <person name="Bosak S.A."/>
            <person name="Bradley R.K."/>
            <person name="Brand A.D."/>
            <person name="Brent M.R."/>
            <person name="Brooks A.N."/>
            <person name="Brown R.H."/>
            <person name="Butlin R.K."/>
            <person name="Caggese C."/>
            <person name="Calvi B.R."/>
            <person name="Bernardo de Carvalho A."/>
            <person name="Caspi A."/>
            <person name="Castrezana S."/>
            <person name="Celniker S.E."/>
            <person name="Chang J.L."/>
            <person name="Chapple C."/>
            <person name="Chatterji S."/>
            <person name="Chinwalla A."/>
            <person name="Civetta A."/>
            <person name="Clifton S.W."/>
            <person name="Comeron J.M."/>
            <person name="Costello J.C."/>
            <person name="Coyne J.A."/>
            <person name="Daub J."/>
            <person name="David R.G."/>
            <person name="Delcher A.L."/>
            <person name="Delehaunty K."/>
            <person name="Do C.B."/>
            <person name="Ebling H."/>
            <person name="Edwards K."/>
            <person name="Eickbush T."/>
            <person name="Evans J.D."/>
            <person name="Filipski A."/>
            <person name="Findeiss S."/>
            <person name="Freyhult E."/>
            <person name="Fulton L."/>
            <person name="Fulton R."/>
            <person name="Garcia A.C."/>
            <person name="Gardiner A."/>
            <person name="Garfield D.A."/>
            <person name="Garvin B.E."/>
            <person name="Gibson G."/>
            <person name="Gilbert D."/>
            <person name="Gnerre S."/>
            <person name="Godfrey J."/>
            <person name="Good R."/>
            <person name="Gotea V."/>
            <person name="Gravely B."/>
            <person name="Greenberg A.J."/>
            <person name="Griffiths-Jones S."/>
            <person name="Gross S."/>
            <person name="Guigo R."/>
            <person name="Gustafson E.A."/>
            <person name="Haerty W."/>
            <person name="Hahn M.W."/>
            <person name="Halligan D.L."/>
            <person name="Halpern A.L."/>
            <person name="Halter G.M."/>
            <person name="Han M.V."/>
            <person name="Heger A."/>
            <person name="Hillier L."/>
            <person name="Hinrichs A.S."/>
            <person name="Holmes I."/>
            <person name="Hoskins R.A."/>
            <person name="Hubisz M.J."/>
            <person name="Hultmark D."/>
            <person name="Huntley M.A."/>
            <person name="Jaffe D.B."/>
            <person name="Jagadeeshan S."/>
            <person name="Jeck W.R."/>
            <person name="Johnson J."/>
            <person name="Jones C.D."/>
            <person name="Jordan W.C."/>
            <person name="Karpen G.H."/>
            <person name="Kataoka E."/>
            <person name="Keightley P.D."/>
            <person name="Kheradpour P."/>
            <person name="Kirkness E.F."/>
            <person name="Koerich L.B."/>
            <person name="Kristiansen K."/>
            <person name="Kudrna D."/>
            <person name="Kulathinal R.J."/>
            <person name="Kumar S."/>
            <person name="Kwok R."/>
            <person name="Lander E."/>
            <person name="Langley C.H."/>
            <person name="Lapoint R."/>
            <person name="Lazzaro B.P."/>
            <person name="Lee S.J."/>
            <person name="Levesque L."/>
            <person name="Li R."/>
            <person name="Lin C.F."/>
            <person name="Lin M.F."/>
            <person name="Lindblad-Toh K."/>
            <person name="Llopart A."/>
            <person name="Long M."/>
            <person name="Low L."/>
            <person name="Lozovsky E."/>
            <person name="Lu J."/>
            <person name="Luo M."/>
            <person name="Machado C.A."/>
            <person name="Makalowski W."/>
            <person name="Marzo M."/>
            <person name="Matsuda M."/>
            <person name="Matzkin L."/>
            <person name="McAllister B."/>
            <person name="McBride C.S."/>
            <person name="McKernan B."/>
            <person name="McKernan K."/>
            <person name="Mendez-Lago M."/>
            <person name="Minx P."/>
            <person name="Mollenhauer M.U."/>
            <person name="Montooth K."/>
            <person name="Mount S.M."/>
            <person name="Mu X."/>
            <person name="Myers E."/>
            <person name="Negre B."/>
            <person name="Newfeld S."/>
            <person name="Nielsen R."/>
            <person name="Noor M.A."/>
            <person name="O'Grady P."/>
            <person name="Pachter L."/>
            <person name="Papaceit M."/>
            <person name="Parisi M.J."/>
            <person name="Parisi M."/>
            <person name="Parts L."/>
            <person name="Pedersen J.S."/>
            <person name="Pesole G."/>
            <person name="Phillippy A.M."/>
            <person name="Ponting C.P."/>
            <person name="Pop M."/>
            <person name="Porcelli D."/>
            <person name="Powell J.R."/>
            <person name="Prohaska S."/>
            <person name="Pruitt K."/>
            <person name="Puig M."/>
            <person name="Quesneville H."/>
            <person name="Ram K.R."/>
            <person name="Rand D."/>
            <person name="Rasmussen M.D."/>
            <person name="Reed L.K."/>
            <person name="Reenan R."/>
            <person name="Reily A."/>
            <person name="Remington K.A."/>
            <person name="Rieger T.T."/>
            <person name="Ritchie M.G."/>
            <person name="Robin C."/>
            <person name="Rogers Y.H."/>
            <person name="Rohde C."/>
            <person name="Rozas J."/>
            <person name="Rubenfield M.J."/>
            <person name="Ruiz A."/>
            <person name="Russo S."/>
            <person name="Salzberg S.L."/>
            <person name="Sanchez-Gracia A."/>
            <person name="Saranga D.J."/>
            <person name="Sato H."/>
            <person name="Schaeffer S.W."/>
            <person name="Schatz M.C."/>
            <person name="Schlenke T."/>
            <person name="Schwartz R."/>
            <person name="Segarra C."/>
            <person name="Singh R.S."/>
            <person name="Sirot L."/>
            <person name="Sirota M."/>
            <person name="Sisneros N.B."/>
            <person name="Smith C.D."/>
            <person name="Smith T.F."/>
            <person name="Spieth J."/>
            <person name="Stage D.E."/>
            <person name="Stark A."/>
            <person name="Stephan W."/>
            <person name="Strausberg R.L."/>
            <person name="Strempel S."/>
            <person name="Sturgill D."/>
            <person name="Sutton G."/>
            <person name="Sutton G.G."/>
            <person name="Tao W."/>
            <person name="Teichmann S."/>
            <person name="Tobari Y.N."/>
            <person name="Tomimura Y."/>
            <person name="Tsolas J.M."/>
            <person name="Valente V.L."/>
            <person name="Venter E."/>
            <person name="Venter J.C."/>
            <person name="Vicario S."/>
            <person name="Vieira F.G."/>
            <person name="Vilella A.J."/>
            <person name="Villasante A."/>
            <person name="Walenz B."/>
            <person name="Wang J."/>
            <person name="Wasserman M."/>
            <person name="Watts T."/>
            <person name="Wilson D."/>
            <person name="Wilson R.K."/>
            <person name="Wing R.A."/>
            <person name="Wolfner M.F."/>
            <person name="Wong A."/>
            <person name="Wong G.K."/>
            <person name="Wu C.I."/>
            <person name="Wu G."/>
            <person name="Yamamoto D."/>
            <person name="Yang H.P."/>
            <person name="Yang S.P."/>
            <person name="Yorke J.A."/>
            <person name="Yoshida K."/>
            <person name="Zdobnov E."/>
            <person name="Zhang P."/>
            <person name="Zhang Y."/>
            <person name="Zimin A.V."/>
            <person name="Baldwin J."/>
            <person name="Abdouelleil A."/>
            <person name="Abdulkadir J."/>
            <person name="Abebe A."/>
            <person name="Abera B."/>
            <person name="Abreu J."/>
            <person name="Acer S.C."/>
            <person name="Aftuck L."/>
            <person name="Alexander A."/>
            <person name="An P."/>
            <person name="Anderson E."/>
            <person name="Anderson S."/>
            <person name="Arachi H."/>
            <person name="Azer M."/>
            <person name="Bachantsang P."/>
            <person name="Barry A."/>
            <person name="Bayul T."/>
            <person name="Berlin A."/>
            <person name="Bessette D."/>
            <person name="Bloom T."/>
            <person name="Blye J."/>
            <person name="Boguslavskiy L."/>
            <person name="Bonnet C."/>
            <person name="Boukhgalter B."/>
            <person name="Bourzgui I."/>
            <person name="Brown A."/>
            <person name="Cahill P."/>
            <person name="Channer S."/>
            <person name="Cheshatsang Y."/>
            <person name="Chuda L."/>
            <person name="Citroen M."/>
            <person name="Collymore A."/>
            <person name="Cooke P."/>
            <person name="Costello M."/>
            <person name="D'Aco K."/>
            <person name="Daza R."/>
            <person name="De Haan G."/>
            <person name="DeGray S."/>
            <person name="DeMaso C."/>
            <person name="Dhargay N."/>
            <person name="Dooley K."/>
            <person name="Dooley E."/>
            <person name="Doricent M."/>
            <person name="Dorje P."/>
            <person name="Dorjee K."/>
            <person name="Dupes A."/>
            <person name="Elong R."/>
            <person name="Falk J."/>
            <person name="Farina A."/>
            <person name="Faro S."/>
            <person name="Ferguson D."/>
            <person name="Fisher S."/>
            <person name="Foley C.D."/>
            <person name="Franke A."/>
            <person name="Friedrich D."/>
            <person name="Gadbois L."/>
            <person name="Gearin G."/>
            <person name="Gearin C.R."/>
            <person name="Giannoukos G."/>
            <person name="Goode T."/>
            <person name="Graham J."/>
            <person name="Grandbois E."/>
            <person name="Grewal S."/>
            <person name="Gyaltsen K."/>
            <person name="Hafez N."/>
            <person name="Hagos B."/>
            <person name="Hall J."/>
            <person name="Henson C."/>
            <person name="Hollinger A."/>
            <person name="Honan T."/>
            <person name="Huard M.D."/>
            <person name="Hughes L."/>
            <person name="Hurhula B."/>
            <person name="Husby M.E."/>
            <person name="Kamat A."/>
            <person name="Kanga B."/>
            <person name="Kashin S."/>
            <person name="Khazanovich D."/>
            <person name="Kisner P."/>
            <person name="Lance K."/>
            <person name="Lara M."/>
            <person name="Lee W."/>
            <person name="Lennon N."/>
            <person name="Letendre F."/>
            <person name="LeVine R."/>
            <person name="Lipovsky A."/>
            <person name="Liu X."/>
            <person name="Liu J."/>
            <person name="Liu S."/>
            <person name="Lokyitsang T."/>
            <person name="Lokyitsang Y."/>
            <person name="Lubonja R."/>
            <person name="Lui A."/>
            <person name="MacDonald P."/>
            <person name="Magnisalis V."/>
            <person name="Maru K."/>
            <person name="Matthews C."/>
            <person name="McCusker W."/>
            <person name="McDonough S."/>
            <person name="Mehta T."/>
            <person name="Meldrim J."/>
            <person name="Meneus L."/>
            <person name="Mihai O."/>
            <person name="Mihalev A."/>
            <person name="Mihova T."/>
            <person name="Mittelman R."/>
            <person name="Mlenga V."/>
            <person name="Montmayeur A."/>
            <person name="Mulrain L."/>
            <person name="Navidi A."/>
            <person name="Naylor J."/>
            <person name="Negash T."/>
            <person name="Nguyen T."/>
            <person name="Nguyen N."/>
            <person name="Nicol R."/>
            <person name="Norbu C."/>
            <person name="Norbu N."/>
            <person name="Novod N."/>
            <person name="O'Neill B."/>
            <person name="Osman S."/>
            <person name="Markiewicz E."/>
            <person name="Oyono O.L."/>
            <person name="Patti C."/>
            <person name="Phunkhang P."/>
            <person name="Pierre F."/>
            <person name="Priest M."/>
            <person name="Raghuraman S."/>
            <person name="Rege F."/>
            <person name="Reyes R."/>
            <person name="Rise C."/>
            <person name="Rogov P."/>
            <person name="Ross K."/>
            <person name="Ryan E."/>
            <person name="Settipalli S."/>
            <person name="Shea T."/>
            <person name="Sherpa N."/>
            <person name="Shi L."/>
            <person name="Shih D."/>
            <person name="Sparrow T."/>
            <person name="Spaulding J."/>
            <person name="Stalker J."/>
            <person name="Stange-Thomann N."/>
            <person name="Stavropoulos S."/>
            <person name="Stone C."/>
            <person name="Strader C."/>
            <person name="Tesfaye S."/>
            <person name="Thomson T."/>
            <person name="Thoulutsang Y."/>
            <person name="Thoulutsang D."/>
            <person name="Topham K."/>
            <person name="Topping I."/>
            <person name="Tsamla T."/>
            <person name="Vassiliev H."/>
            <person name="Vo A."/>
            <person name="Wangchuk T."/>
            <person name="Wangdi T."/>
            <person name="Weiand M."/>
            <person name="Wilkinson J."/>
            <person name="Wilson A."/>
            <person name="Yadav S."/>
            <person name="Young G."/>
            <person name="Yu Q."/>
            <person name="Zembek L."/>
            <person name="Zhong D."/>
            <person name="Zimmer A."/>
            <person name="Zwirko Z."/>
            <person name="Jaffe D.B."/>
            <person name="Alvarez P."/>
            <person name="Brockman W."/>
            <person name="Butler J."/>
            <person name="Chin C."/>
            <person name="Gnerre S."/>
            <person name="Grabherr M."/>
            <person name="Kleber M."/>
            <person name="Mauceli E."/>
            <person name="MacCallum I."/>
        </authorList>
    </citation>
    <scope>NUCLEOTIDE SEQUENCE [LARGE SCALE GENOMIC DNA]</scope>
    <source>
        <strain evidence="16">Tucson 15081-1352.22</strain>
    </source>
</reference>
<dbReference type="Pfam" id="PF13912">
    <property type="entry name" value="zf-C2H2_6"/>
    <property type="match status" value="1"/>
</dbReference>
<keyword evidence="6 11" id="KW-0862">Zinc</keyword>
<evidence type="ECO:0000259" key="14">
    <source>
        <dbReference type="PROSITE" id="PS51915"/>
    </source>
</evidence>
<feature type="region of interest" description="Disordered" evidence="12">
    <location>
        <begin position="169"/>
        <end position="197"/>
    </location>
</feature>
<feature type="binding site" evidence="11">
    <location>
        <position position="77"/>
    </location>
    <ligand>
        <name>Zn(2+)</name>
        <dbReference type="ChEBI" id="CHEBI:29105"/>
    </ligand>
</feature>
<evidence type="ECO:0000256" key="9">
    <source>
        <dbReference type="ARBA" id="ARBA00023242"/>
    </source>
</evidence>
<accession>B4K5N1</accession>
<keyword evidence="16" id="KW-1185">Reference proteome</keyword>
<dbReference type="GO" id="GO:0005634">
    <property type="term" value="C:nucleus"/>
    <property type="evidence" value="ECO:0007669"/>
    <property type="project" value="UniProtKB-SubCell"/>
</dbReference>
<proteinExistence type="inferred from homology"/>
<protein>
    <submittedName>
        <fullName evidence="15">Uncharacterized protein</fullName>
    </submittedName>
</protein>
<dbReference type="GO" id="GO:0000978">
    <property type="term" value="F:RNA polymerase II cis-regulatory region sequence-specific DNA binding"/>
    <property type="evidence" value="ECO:0007669"/>
    <property type="project" value="TreeGrafter"/>
</dbReference>
<dbReference type="Proteomes" id="UP000009192">
    <property type="component" value="Unassembled WGS sequence"/>
</dbReference>
<feature type="domain" description="C2H2-type" evidence="13">
    <location>
        <begin position="451"/>
        <end position="480"/>
    </location>
</feature>
<evidence type="ECO:0000256" key="6">
    <source>
        <dbReference type="ARBA" id="ARBA00022833"/>
    </source>
</evidence>
<dbReference type="Pfam" id="PF00096">
    <property type="entry name" value="zf-C2H2"/>
    <property type="match status" value="4"/>
</dbReference>
<dbReference type="GO" id="GO:0003700">
    <property type="term" value="F:DNA-binding transcription factor activity"/>
    <property type="evidence" value="ECO:0007669"/>
    <property type="project" value="TreeGrafter"/>
</dbReference>
<feature type="binding site" evidence="11">
    <location>
        <position position="24"/>
    </location>
    <ligand>
        <name>Zn(2+)</name>
        <dbReference type="ChEBI" id="CHEBI:29105"/>
    </ligand>
</feature>
<keyword evidence="9" id="KW-0539">Nucleus</keyword>
<dbReference type="SMART" id="SM00868">
    <property type="entry name" value="zf-AD"/>
    <property type="match status" value="1"/>
</dbReference>
<evidence type="ECO:0000256" key="3">
    <source>
        <dbReference type="ARBA" id="ARBA00022723"/>
    </source>
</evidence>
<dbReference type="GO" id="GO:0008270">
    <property type="term" value="F:zinc ion binding"/>
    <property type="evidence" value="ECO:0007669"/>
    <property type="project" value="UniProtKB-UniRule"/>
</dbReference>
<feature type="domain" description="C2H2-type" evidence="13">
    <location>
        <begin position="395"/>
        <end position="422"/>
    </location>
</feature>
<dbReference type="Gene3D" id="3.30.160.60">
    <property type="entry name" value="Classic Zinc Finger"/>
    <property type="match status" value="6"/>
</dbReference>
<dbReference type="PROSITE" id="PS50157">
    <property type="entry name" value="ZINC_FINGER_C2H2_2"/>
    <property type="match status" value="8"/>
</dbReference>
<dbReference type="PROSITE" id="PS51915">
    <property type="entry name" value="ZAD"/>
    <property type="match status" value="1"/>
</dbReference>
<dbReference type="InterPro" id="IPR036236">
    <property type="entry name" value="Znf_C2H2_sf"/>
</dbReference>
<evidence type="ECO:0000256" key="10">
    <source>
        <dbReference type="PROSITE-ProRule" id="PRU00042"/>
    </source>
</evidence>
<dbReference type="PROSITE" id="PS00028">
    <property type="entry name" value="ZINC_FINGER_C2H2_1"/>
    <property type="match status" value="7"/>
</dbReference>